<evidence type="ECO:0000256" key="7">
    <source>
        <dbReference type="ARBA" id="ARBA00023303"/>
    </source>
</evidence>
<evidence type="ECO:0000256" key="5">
    <source>
        <dbReference type="ARBA" id="ARBA00023065"/>
    </source>
</evidence>
<dbReference type="InterPro" id="IPR013099">
    <property type="entry name" value="K_chnl_dom"/>
</dbReference>
<name>A0A0N4UML1_DRAME</name>
<dbReference type="GO" id="GO:0022841">
    <property type="term" value="F:potassium ion leak channel activity"/>
    <property type="evidence" value="ECO:0007669"/>
    <property type="project" value="TreeGrafter"/>
</dbReference>
<dbReference type="GO" id="GO:0005886">
    <property type="term" value="C:plasma membrane"/>
    <property type="evidence" value="ECO:0007669"/>
    <property type="project" value="TreeGrafter"/>
</dbReference>
<dbReference type="OrthoDB" id="297496at2759"/>
<dbReference type="Gene3D" id="1.10.287.70">
    <property type="match status" value="1"/>
</dbReference>
<evidence type="ECO:0000256" key="4">
    <source>
        <dbReference type="ARBA" id="ARBA00022989"/>
    </source>
</evidence>
<evidence type="ECO:0000256" key="3">
    <source>
        <dbReference type="ARBA" id="ARBA00022692"/>
    </source>
</evidence>
<dbReference type="Proteomes" id="UP000274756">
    <property type="component" value="Unassembled WGS sequence"/>
</dbReference>
<dbReference type="WBParaSite" id="DME_0000909301-mRNA-1">
    <property type="protein sequence ID" value="DME_0000909301-mRNA-1"/>
    <property type="gene ID" value="DME_0000909301"/>
</dbReference>
<dbReference type="Proteomes" id="UP000038040">
    <property type="component" value="Unplaced"/>
</dbReference>
<protein>
    <submittedName>
        <fullName evidence="13">Ion_trans_2 domain-containing protein</fullName>
    </submittedName>
</protein>
<evidence type="ECO:0000313" key="13">
    <source>
        <dbReference type="WBParaSite" id="DME_0000909301-mRNA-1"/>
    </source>
</evidence>
<evidence type="ECO:0000256" key="2">
    <source>
        <dbReference type="ARBA" id="ARBA00022448"/>
    </source>
</evidence>
<dbReference type="AlphaFoldDB" id="A0A0N4UML1"/>
<dbReference type="STRING" id="318479.A0A0N4UML1"/>
<evidence type="ECO:0000256" key="1">
    <source>
        <dbReference type="ARBA" id="ARBA00004141"/>
    </source>
</evidence>
<feature type="transmembrane region" description="Helical" evidence="8">
    <location>
        <begin position="20"/>
        <end position="43"/>
    </location>
</feature>
<reference evidence="13" key="1">
    <citation type="submission" date="2017-02" db="UniProtKB">
        <authorList>
            <consortium name="WormBaseParasite"/>
        </authorList>
    </citation>
    <scope>IDENTIFICATION</scope>
</reference>
<feature type="transmembrane region" description="Helical" evidence="8">
    <location>
        <begin position="103"/>
        <end position="121"/>
    </location>
</feature>
<gene>
    <name evidence="10" type="ORF">DME_LOCUS10597</name>
</gene>
<keyword evidence="3 8" id="KW-0812">Transmembrane</keyword>
<dbReference type="EMBL" id="UYYG01001228">
    <property type="protein sequence ID" value="VDN60624.1"/>
    <property type="molecule type" value="Genomic_DNA"/>
</dbReference>
<keyword evidence="5" id="KW-0406">Ion transport</keyword>
<evidence type="ECO:0000313" key="11">
    <source>
        <dbReference type="Proteomes" id="UP000038040"/>
    </source>
</evidence>
<evidence type="ECO:0000313" key="10">
    <source>
        <dbReference type="EMBL" id="VDN60624.1"/>
    </source>
</evidence>
<dbReference type="Pfam" id="PF07885">
    <property type="entry name" value="Ion_trans_2"/>
    <property type="match status" value="1"/>
</dbReference>
<dbReference type="SUPFAM" id="SSF81324">
    <property type="entry name" value="Voltage-gated potassium channels"/>
    <property type="match status" value="1"/>
</dbReference>
<keyword evidence="6 8" id="KW-0472">Membrane</keyword>
<feature type="transmembrane region" description="Helical" evidence="8">
    <location>
        <begin position="133"/>
        <end position="155"/>
    </location>
</feature>
<keyword evidence="4 8" id="KW-1133">Transmembrane helix</keyword>
<keyword evidence="12" id="KW-1185">Reference proteome</keyword>
<feature type="domain" description="Potassium channel" evidence="9">
    <location>
        <begin position="101"/>
        <end position="157"/>
    </location>
</feature>
<proteinExistence type="predicted"/>
<dbReference type="PANTHER" id="PTHR11003">
    <property type="entry name" value="POTASSIUM CHANNEL, SUBFAMILY K"/>
    <property type="match status" value="1"/>
</dbReference>
<evidence type="ECO:0000259" key="9">
    <source>
        <dbReference type="Pfam" id="PF07885"/>
    </source>
</evidence>
<dbReference type="PANTHER" id="PTHR11003:SF249">
    <property type="entry name" value="TWO PORE POTASSIUM CHANNEL PROTEIN SUP-9"/>
    <property type="match status" value="1"/>
</dbReference>
<accession>A0A0N4UML1</accession>
<dbReference type="GO" id="GO:0030322">
    <property type="term" value="P:stabilization of membrane potential"/>
    <property type="evidence" value="ECO:0007669"/>
    <property type="project" value="TreeGrafter"/>
</dbReference>
<dbReference type="InterPro" id="IPR003280">
    <property type="entry name" value="2pore_dom_K_chnl"/>
</dbReference>
<evidence type="ECO:0000256" key="6">
    <source>
        <dbReference type="ARBA" id="ARBA00023136"/>
    </source>
</evidence>
<comment type="subcellular location">
    <subcellularLocation>
        <location evidence="1">Membrane</location>
        <topology evidence="1">Multi-pass membrane protein</topology>
    </subcellularLocation>
</comment>
<evidence type="ECO:0000256" key="8">
    <source>
        <dbReference type="SAM" id="Phobius"/>
    </source>
</evidence>
<dbReference type="GO" id="GO:0015271">
    <property type="term" value="F:outward rectifier potassium channel activity"/>
    <property type="evidence" value="ECO:0007669"/>
    <property type="project" value="TreeGrafter"/>
</dbReference>
<evidence type="ECO:0000313" key="12">
    <source>
        <dbReference type="Proteomes" id="UP000274756"/>
    </source>
</evidence>
<keyword evidence="2" id="KW-0813">Transport</keyword>
<reference evidence="10 12" key="2">
    <citation type="submission" date="2018-11" db="EMBL/GenBank/DDBJ databases">
        <authorList>
            <consortium name="Pathogen Informatics"/>
        </authorList>
    </citation>
    <scope>NUCLEOTIDE SEQUENCE [LARGE SCALE GENOMIC DNA]</scope>
</reference>
<organism evidence="11 13">
    <name type="scientific">Dracunculus medinensis</name>
    <name type="common">Guinea worm</name>
    <dbReference type="NCBI Taxonomy" id="318479"/>
    <lineage>
        <taxon>Eukaryota</taxon>
        <taxon>Metazoa</taxon>
        <taxon>Ecdysozoa</taxon>
        <taxon>Nematoda</taxon>
        <taxon>Chromadorea</taxon>
        <taxon>Rhabditida</taxon>
        <taxon>Spirurina</taxon>
        <taxon>Dracunculoidea</taxon>
        <taxon>Dracunculidae</taxon>
        <taxon>Dracunculus</taxon>
    </lineage>
</organism>
<sequence length="194" mass="22481">MVEVIDKLQVNQWQIRETNIRLIVGFAVMFIYLLIGAIVFVQIEGPSEDQDMMTYKEFRNHWNTVLMEAGFQETDVDQLFADIREMALKGIWAEKNITSEPNWSFGQAFFFTGALISTVGYGRVLPRTREGKFFTIVYCIIGIPMTLALLSSLVVRLKQPSIWLRGKLNARFGHVFHSFQLQVYFLRNSPLSRF</sequence>
<keyword evidence="7" id="KW-0407">Ion channel</keyword>